<reference evidence="2" key="1">
    <citation type="journal article" date="2019" name="Int. J. Syst. Evol. Microbiol.">
        <title>The Global Catalogue of Microorganisms (GCM) 10K type strain sequencing project: providing services to taxonomists for standard genome sequencing and annotation.</title>
        <authorList>
            <consortium name="The Broad Institute Genomics Platform"/>
            <consortium name="The Broad Institute Genome Sequencing Center for Infectious Disease"/>
            <person name="Wu L."/>
            <person name="Ma J."/>
        </authorList>
    </citation>
    <scope>NUCLEOTIDE SEQUENCE [LARGE SCALE GENOMIC DNA]</scope>
    <source>
        <strain evidence="2">JCM 18302</strain>
    </source>
</reference>
<sequence>MLAGEARAAALDWARCRTEPGFRGAYLAGSTADRPADAVQPPWSDVDVTVVVAGTAPPKPGKIRHHGALLDVSYLPEELLADPDRVAATHYLAPSFAGPDGVLLDPTGLLGRLRAAIAPTYDSPGARRRRVADVLTAIRMRLSAIDAAARWPQQVQAWLFPSTLGTVAALVAAGERPTVRLRFRRARDVLHDRPGGYARMLELLGCAGVDAGVVVRHLDRLGDLFDEAAAVGSTPFPFSSDISAEARPIAIDGSRALVDAGDHREAVFWIVATFARCQQVLDADAPPERSRAAERAFRDALAELTGVRGPDDLRARSSATVALLPELEDVAATIVGSRQTK</sequence>
<keyword evidence="2" id="KW-1185">Reference proteome</keyword>
<dbReference type="EMBL" id="BAABJO010000005">
    <property type="protein sequence ID" value="GAA5115764.1"/>
    <property type="molecule type" value="Genomic_DNA"/>
</dbReference>
<protein>
    <recommendedName>
        <fullName evidence="3">Nucleotidyltransferase-like protein</fullName>
    </recommendedName>
</protein>
<evidence type="ECO:0008006" key="3">
    <source>
        <dbReference type="Google" id="ProtNLM"/>
    </source>
</evidence>
<evidence type="ECO:0000313" key="1">
    <source>
        <dbReference type="EMBL" id="GAA5115764.1"/>
    </source>
</evidence>
<comment type="caution">
    <text evidence="1">The sequence shown here is derived from an EMBL/GenBank/DDBJ whole genome shotgun (WGS) entry which is preliminary data.</text>
</comment>
<evidence type="ECO:0000313" key="2">
    <source>
        <dbReference type="Proteomes" id="UP001500804"/>
    </source>
</evidence>
<name>A0ABP9NDW2_9PSEU</name>
<gene>
    <name evidence="1" type="ORF">GCM10023320_15010</name>
</gene>
<proteinExistence type="predicted"/>
<dbReference type="Proteomes" id="UP001500804">
    <property type="component" value="Unassembled WGS sequence"/>
</dbReference>
<organism evidence="1 2">
    <name type="scientific">Pseudonocardia adelaidensis</name>
    <dbReference type="NCBI Taxonomy" id="648754"/>
    <lineage>
        <taxon>Bacteria</taxon>
        <taxon>Bacillati</taxon>
        <taxon>Actinomycetota</taxon>
        <taxon>Actinomycetes</taxon>
        <taxon>Pseudonocardiales</taxon>
        <taxon>Pseudonocardiaceae</taxon>
        <taxon>Pseudonocardia</taxon>
    </lineage>
</organism>
<accession>A0ABP9NDW2</accession>
<dbReference type="RefSeq" id="WP_345604094.1">
    <property type="nucleotide sequence ID" value="NZ_BAABJO010000005.1"/>
</dbReference>